<reference evidence="1 2" key="1">
    <citation type="submission" date="2021-06" db="EMBL/GenBank/DDBJ databases">
        <title>Caerostris extrusa draft genome.</title>
        <authorList>
            <person name="Kono N."/>
            <person name="Arakawa K."/>
        </authorList>
    </citation>
    <scope>NUCLEOTIDE SEQUENCE [LARGE SCALE GENOMIC DNA]</scope>
</reference>
<evidence type="ECO:0000313" key="2">
    <source>
        <dbReference type="Proteomes" id="UP001054945"/>
    </source>
</evidence>
<dbReference type="EMBL" id="BPLR01013209">
    <property type="protein sequence ID" value="GIY59473.1"/>
    <property type="molecule type" value="Genomic_DNA"/>
</dbReference>
<gene>
    <name evidence="1" type="ORF">CEXT_635071</name>
</gene>
<dbReference type="Proteomes" id="UP001054945">
    <property type="component" value="Unassembled WGS sequence"/>
</dbReference>
<name>A0AAV4UNV2_CAEEX</name>
<organism evidence="1 2">
    <name type="scientific">Caerostris extrusa</name>
    <name type="common">Bark spider</name>
    <name type="synonym">Caerostris bankana</name>
    <dbReference type="NCBI Taxonomy" id="172846"/>
    <lineage>
        <taxon>Eukaryota</taxon>
        <taxon>Metazoa</taxon>
        <taxon>Ecdysozoa</taxon>
        <taxon>Arthropoda</taxon>
        <taxon>Chelicerata</taxon>
        <taxon>Arachnida</taxon>
        <taxon>Araneae</taxon>
        <taxon>Araneomorphae</taxon>
        <taxon>Entelegynae</taxon>
        <taxon>Araneoidea</taxon>
        <taxon>Araneidae</taxon>
        <taxon>Caerostris</taxon>
    </lineage>
</organism>
<accession>A0AAV4UNV2</accession>
<dbReference type="AlphaFoldDB" id="A0AAV4UNV2"/>
<evidence type="ECO:0000313" key="1">
    <source>
        <dbReference type="EMBL" id="GIY59473.1"/>
    </source>
</evidence>
<proteinExistence type="predicted"/>
<keyword evidence="2" id="KW-1185">Reference proteome</keyword>
<comment type="caution">
    <text evidence="1">The sequence shown here is derived from an EMBL/GenBank/DDBJ whole genome shotgun (WGS) entry which is preliminary data.</text>
</comment>
<protein>
    <submittedName>
        <fullName evidence="1">Uncharacterized protein</fullName>
    </submittedName>
</protein>
<sequence>MAVNLISKVKQPGPSEYIPNRVNSFLTSLEESILRRHNYNIITTTYRRSWVLATNGWLDTVAIITAQSLQEPTSIIRRKEPSPKTIRRWLILHIPLTSRTRKINGKNYSNC</sequence>